<feature type="domain" description="Phospholipase C/D" evidence="1">
    <location>
        <begin position="6"/>
        <end position="90"/>
    </location>
</feature>
<dbReference type="EMBL" id="SNYJ01000026">
    <property type="protein sequence ID" value="TDQ34177.1"/>
    <property type="molecule type" value="Genomic_DNA"/>
</dbReference>
<dbReference type="OrthoDB" id="9810012at2"/>
<dbReference type="Pfam" id="PF00882">
    <property type="entry name" value="Zn_dep_PLPC"/>
    <property type="match status" value="1"/>
</dbReference>
<evidence type="ECO:0000313" key="3">
    <source>
        <dbReference type="Proteomes" id="UP000295632"/>
    </source>
</evidence>
<evidence type="ECO:0000259" key="1">
    <source>
        <dbReference type="Pfam" id="PF00882"/>
    </source>
</evidence>
<dbReference type="AlphaFoldDB" id="A0A4R6TR46"/>
<proteinExistence type="predicted"/>
<comment type="caution">
    <text evidence="2">The sequence shown here is derived from an EMBL/GenBank/DDBJ whole genome shotgun (WGS) entry which is preliminary data.</text>
</comment>
<evidence type="ECO:0000313" key="2">
    <source>
        <dbReference type="EMBL" id="TDQ34177.1"/>
    </source>
</evidence>
<sequence>MGSRLMHLIIGEMVASSLDLRNKRDFLNGSIAPDAAFSSERKVLTHYFEGDVDKRTRQVNYKRYIDTYLSDIKDDYSLGYLTHLISDNVWMEYIYL</sequence>
<dbReference type="Proteomes" id="UP000295632">
    <property type="component" value="Unassembled WGS sequence"/>
</dbReference>
<organism evidence="2 3">
    <name type="scientific">Aureibacillus halotolerans</name>
    <dbReference type="NCBI Taxonomy" id="1508390"/>
    <lineage>
        <taxon>Bacteria</taxon>
        <taxon>Bacillati</taxon>
        <taxon>Bacillota</taxon>
        <taxon>Bacilli</taxon>
        <taxon>Bacillales</taxon>
        <taxon>Bacillaceae</taxon>
        <taxon>Aureibacillus</taxon>
    </lineage>
</organism>
<dbReference type="RefSeq" id="WP_133582236.1">
    <property type="nucleotide sequence ID" value="NZ_SNYJ01000026.1"/>
</dbReference>
<gene>
    <name evidence="2" type="ORF">EV213_12642</name>
</gene>
<dbReference type="InterPro" id="IPR029002">
    <property type="entry name" value="PLPC/GPLD1"/>
</dbReference>
<reference evidence="2 3" key="1">
    <citation type="submission" date="2019-03" db="EMBL/GenBank/DDBJ databases">
        <title>Genomic Encyclopedia of Type Strains, Phase IV (KMG-IV): sequencing the most valuable type-strain genomes for metagenomic binning, comparative biology and taxonomic classification.</title>
        <authorList>
            <person name="Goeker M."/>
        </authorList>
    </citation>
    <scope>NUCLEOTIDE SEQUENCE [LARGE SCALE GENOMIC DNA]</scope>
    <source>
        <strain evidence="2 3">DSM 28697</strain>
    </source>
</reference>
<accession>A0A4R6TR46</accession>
<keyword evidence="3" id="KW-1185">Reference proteome</keyword>
<protein>
    <submittedName>
        <fullName evidence="2">Zinc dependent phospholipase C</fullName>
    </submittedName>
</protein>
<name>A0A4R6TR46_9BACI</name>